<organism evidence="1 2">
    <name type="scientific">Pseudobacteriovorax antillogorgiicola</name>
    <dbReference type="NCBI Taxonomy" id="1513793"/>
    <lineage>
        <taxon>Bacteria</taxon>
        <taxon>Pseudomonadati</taxon>
        <taxon>Bdellovibrionota</taxon>
        <taxon>Oligoflexia</taxon>
        <taxon>Oligoflexales</taxon>
        <taxon>Pseudobacteriovoracaceae</taxon>
        <taxon>Pseudobacteriovorax</taxon>
    </lineage>
</organism>
<gene>
    <name evidence="1" type="ORF">SAMN06296036_1075</name>
</gene>
<protein>
    <submittedName>
        <fullName evidence="1">Uncharacterized protein</fullName>
    </submittedName>
</protein>
<dbReference type="AlphaFoldDB" id="A0A1Y6BUW1"/>
<sequence>MFKPEYVAQHDTMLEREYFYKKDRELIDKIKEKEALKLLDQERSSHQNKCSMCGHEMEQKSMEGASFLYCSECKSLHMAVQDLDNLSLRHKLRNVVSDLLIHQNSKVKKSA</sequence>
<dbReference type="RefSeq" id="WP_132318651.1">
    <property type="nucleotide sequence ID" value="NZ_FWZT01000007.1"/>
</dbReference>
<accession>A0A1Y6BUW1</accession>
<proteinExistence type="predicted"/>
<evidence type="ECO:0000313" key="2">
    <source>
        <dbReference type="Proteomes" id="UP000192907"/>
    </source>
</evidence>
<reference evidence="2" key="1">
    <citation type="submission" date="2017-04" db="EMBL/GenBank/DDBJ databases">
        <authorList>
            <person name="Varghese N."/>
            <person name="Submissions S."/>
        </authorList>
    </citation>
    <scope>NUCLEOTIDE SEQUENCE [LARGE SCALE GENOMIC DNA]</scope>
    <source>
        <strain evidence="2">RKEM611</strain>
    </source>
</reference>
<evidence type="ECO:0000313" key="1">
    <source>
        <dbReference type="EMBL" id="SMF20083.1"/>
    </source>
</evidence>
<dbReference type="OrthoDB" id="9814037at2"/>
<dbReference type="STRING" id="1513793.SAMN06296036_1075"/>
<name>A0A1Y6BUW1_9BACT</name>
<dbReference type="EMBL" id="FWZT01000007">
    <property type="protein sequence ID" value="SMF20083.1"/>
    <property type="molecule type" value="Genomic_DNA"/>
</dbReference>
<keyword evidence="2" id="KW-1185">Reference proteome</keyword>
<dbReference type="Proteomes" id="UP000192907">
    <property type="component" value="Unassembled WGS sequence"/>
</dbReference>